<keyword evidence="10" id="KW-1185">Reference proteome</keyword>
<feature type="region of interest" description="Disordered" evidence="6">
    <location>
        <begin position="315"/>
        <end position="334"/>
    </location>
</feature>
<evidence type="ECO:0000313" key="9">
    <source>
        <dbReference type="EMBL" id="KAK1443498.1"/>
    </source>
</evidence>
<comment type="function">
    <text evidence="5">RNA helicase.</text>
</comment>
<dbReference type="Pfam" id="PF00271">
    <property type="entry name" value="Helicase_C"/>
    <property type="match status" value="1"/>
</dbReference>
<gene>
    <name evidence="9" type="ORF">BgAZ_203740</name>
</gene>
<name>A0AAD8LPV2_BABGI</name>
<dbReference type="PROSITE" id="PS51194">
    <property type="entry name" value="HELICASE_CTER"/>
    <property type="match status" value="1"/>
</dbReference>
<feature type="domain" description="Helicase ATP-binding" evidence="7">
    <location>
        <begin position="1"/>
        <end position="125"/>
    </location>
</feature>
<feature type="compositionally biased region" description="Polar residues" evidence="6">
    <location>
        <begin position="320"/>
        <end position="334"/>
    </location>
</feature>
<comment type="domain">
    <text evidence="5">The Q motif is unique to and characteristic of the DEAD box family of RNA helicases and controls ATP binding and hydrolysis.</text>
</comment>
<dbReference type="InterPro" id="IPR014001">
    <property type="entry name" value="Helicase_ATP-bd"/>
</dbReference>
<evidence type="ECO:0000313" key="10">
    <source>
        <dbReference type="Proteomes" id="UP001230268"/>
    </source>
</evidence>
<evidence type="ECO:0000256" key="4">
    <source>
        <dbReference type="ARBA" id="ARBA00022884"/>
    </source>
</evidence>
<dbReference type="PANTHER" id="PTHR24031">
    <property type="entry name" value="RNA HELICASE"/>
    <property type="match status" value="1"/>
</dbReference>
<dbReference type="GO" id="GO:0003724">
    <property type="term" value="F:RNA helicase activity"/>
    <property type="evidence" value="ECO:0007669"/>
    <property type="project" value="UniProtKB-EC"/>
</dbReference>
<dbReference type="GO" id="GO:0016787">
    <property type="term" value="F:hydrolase activity"/>
    <property type="evidence" value="ECO:0007669"/>
    <property type="project" value="UniProtKB-KW"/>
</dbReference>
<dbReference type="InterPro" id="IPR001650">
    <property type="entry name" value="Helicase_C-like"/>
</dbReference>
<dbReference type="SMART" id="SM00490">
    <property type="entry name" value="HELICc"/>
    <property type="match status" value="1"/>
</dbReference>
<keyword evidence="2 5" id="KW-0378">Hydrolase</keyword>
<evidence type="ECO:0000256" key="2">
    <source>
        <dbReference type="ARBA" id="ARBA00022801"/>
    </source>
</evidence>
<dbReference type="Proteomes" id="UP001230268">
    <property type="component" value="Unassembled WGS sequence"/>
</dbReference>
<dbReference type="EMBL" id="JAVEPI010000002">
    <property type="protein sequence ID" value="KAK1443498.1"/>
    <property type="molecule type" value="Genomic_DNA"/>
</dbReference>
<evidence type="ECO:0000259" key="8">
    <source>
        <dbReference type="PROSITE" id="PS51194"/>
    </source>
</evidence>
<reference evidence="9" key="1">
    <citation type="submission" date="2023-08" db="EMBL/GenBank/DDBJ databases">
        <title>Draft sequence of the Babesia gibsoni genome.</title>
        <authorList>
            <person name="Yamagishi J.Y."/>
            <person name="Xuan X.X."/>
        </authorList>
    </citation>
    <scope>NUCLEOTIDE SEQUENCE</scope>
    <source>
        <strain evidence="9">Azabu</strain>
    </source>
</reference>
<keyword evidence="5 9" id="KW-0347">Helicase</keyword>
<sequence length="334" mass="38049">MLPNSLLVHQVHCVMSNVFRGTGITVEMVDNIETQEMPSVVIGTPLKVLNKFKVYNMNFKVNVFENVRYLVLDEADQLVEETEEASMREFLKLTRKRVKTVLSAATVSTAGKLSTAKTIERLFKRIQVVKTDKVHSLPSHIDTEFVYCADYEQKVQTVLDVLQQVEPGKRALIFCGSVESSAKLADLLKQMNPRLDVGVVNRNVELPQQLAVLDIDRGNRFIVCTDSLARGLDLGDVSLTIQFDFPTSVLHYIHRTGRSGRNMQLSKTVLLWTDDNREFYHLLYEHRNNLELLFSRKRGLRKKIKRGIAISPIEHKDESSTSQGTDNTFEQHTT</sequence>
<evidence type="ECO:0000256" key="5">
    <source>
        <dbReference type="RuleBase" id="RU365068"/>
    </source>
</evidence>
<dbReference type="InterPro" id="IPR011545">
    <property type="entry name" value="DEAD/DEAH_box_helicase_dom"/>
</dbReference>
<dbReference type="GO" id="GO:0005524">
    <property type="term" value="F:ATP binding"/>
    <property type="evidence" value="ECO:0007669"/>
    <property type="project" value="UniProtKB-UniRule"/>
</dbReference>
<dbReference type="InterPro" id="IPR027417">
    <property type="entry name" value="P-loop_NTPase"/>
</dbReference>
<dbReference type="Pfam" id="PF00270">
    <property type="entry name" value="DEAD"/>
    <property type="match status" value="1"/>
</dbReference>
<keyword evidence="4 5" id="KW-0694">RNA-binding</keyword>
<comment type="similarity">
    <text evidence="5">Belongs to the DEAD box helicase family.</text>
</comment>
<dbReference type="SUPFAM" id="SSF52540">
    <property type="entry name" value="P-loop containing nucleoside triphosphate hydrolases"/>
    <property type="match status" value="1"/>
</dbReference>
<proteinExistence type="inferred from homology"/>
<dbReference type="EC" id="3.6.4.13" evidence="5"/>
<keyword evidence="3 5" id="KW-0067">ATP-binding</keyword>
<accession>A0AAD8LPV2</accession>
<dbReference type="Gene3D" id="3.40.50.300">
    <property type="entry name" value="P-loop containing nucleotide triphosphate hydrolases"/>
    <property type="match status" value="2"/>
</dbReference>
<protein>
    <recommendedName>
        <fullName evidence="5">ATP-dependent RNA helicase</fullName>
        <ecNumber evidence="5">3.6.4.13</ecNumber>
    </recommendedName>
</protein>
<dbReference type="PROSITE" id="PS51192">
    <property type="entry name" value="HELICASE_ATP_BIND_1"/>
    <property type="match status" value="1"/>
</dbReference>
<evidence type="ECO:0000256" key="6">
    <source>
        <dbReference type="SAM" id="MobiDB-lite"/>
    </source>
</evidence>
<comment type="caution">
    <text evidence="9">The sequence shown here is derived from an EMBL/GenBank/DDBJ whole genome shotgun (WGS) entry which is preliminary data.</text>
</comment>
<evidence type="ECO:0000256" key="3">
    <source>
        <dbReference type="ARBA" id="ARBA00022840"/>
    </source>
</evidence>
<evidence type="ECO:0000256" key="1">
    <source>
        <dbReference type="ARBA" id="ARBA00022741"/>
    </source>
</evidence>
<dbReference type="GO" id="GO:0003723">
    <property type="term" value="F:RNA binding"/>
    <property type="evidence" value="ECO:0007669"/>
    <property type="project" value="UniProtKB-UniRule"/>
</dbReference>
<feature type="domain" description="Helicase C-terminal" evidence="8">
    <location>
        <begin position="154"/>
        <end position="301"/>
    </location>
</feature>
<keyword evidence="1 5" id="KW-0547">Nucleotide-binding</keyword>
<evidence type="ECO:0000259" key="7">
    <source>
        <dbReference type="PROSITE" id="PS51192"/>
    </source>
</evidence>
<comment type="catalytic activity">
    <reaction evidence="5">
        <text>ATP + H2O = ADP + phosphate + H(+)</text>
        <dbReference type="Rhea" id="RHEA:13065"/>
        <dbReference type="ChEBI" id="CHEBI:15377"/>
        <dbReference type="ChEBI" id="CHEBI:15378"/>
        <dbReference type="ChEBI" id="CHEBI:30616"/>
        <dbReference type="ChEBI" id="CHEBI:43474"/>
        <dbReference type="ChEBI" id="CHEBI:456216"/>
        <dbReference type="EC" id="3.6.4.13"/>
    </reaction>
</comment>
<dbReference type="AlphaFoldDB" id="A0AAD8LPV2"/>
<organism evidence="9 10">
    <name type="scientific">Babesia gibsoni</name>
    <dbReference type="NCBI Taxonomy" id="33632"/>
    <lineage>
        <taxon>Eukaryota</taxon>
        <taxon>Sar</taxon>
        <taxon>Alveolata</taxon>
        <taxon>Apicomplexa</taxon>
        <taxon>Aconoidasida</taxon>
        <taxon>Piroplasmida</taxon>
        <taxon>Babesiidae</taxon>
        <taxon>Babesia</taxon>
    </lineage>
</organism>